<dbReference type="PROSITE" id="PS00028">
    <property type="entry name" value="ZINC_FINGER_C2H2_1"/>
    <property type="match status" value="2"/>
</dbReference>
<feature type="coiled-coil region" evidence="2">
    <location>
        <begin position="296"/>
        <end position="326"/>
    </location>
</feature>
<feature type="domain" description="C2H2-type" evidence="4">
    <location>
        <begin position="36"/>
        <end position="64"/>
    </location>
</feature>
<dbReference type="PROSITE" id="PS50157">
    <property type="entry name" value="ZINC_FINGER_C2H2_2"/>
    <property type="match status" value="2"/>
</dbReference>
<dbReference type="GeneID" id="111251648"/>
<keyword evidence="1" id="KW-0862">Zinc</keyword>
<name>A0A7M7KAT6_VARDE</name>
<keyword evidence="1" id="KW-0479">Metal-binding</keyword>
<dbReference type="AlphaFoldDB" id="A0A7M7KAT6"/>
<proteinExistence type="predicted"/>
<evidence type="ECO:0000259" key="4">
    <source>
        <dbReference type="PROSITE" id="PS50157"/>
    </source>
</evidence>
<sequence>MSFGGRYADGKNVQMESGDEDLTDDIETVQVTLAGVSCEFCDKVVQTKNGLIKHKKRFHPEERMRAFKFNCSEGCDVAFSSLSFLREHYNDHHGLEANVSGEEIATNKRRRTRSRSGLREGVICTAAMKVYVLPDGKVDMTYFPEHWGHTGDIRLFLSKEQRQEIARRLNSGNDPDEIVQECSRSDNPRLRAVDRHTVYRVARDFGIPWVWGRQGQRLSQEQRKTRIISAIRTCQSKVEPDQEIGIIAEEGVVRGEQATEEDLAVQEVDNDEAVQLQQRALECLSRLSSKLLAGTINLAEDDVTTLENIEERLEQREQVREISEDLPQEGTTCILILDAQNSQGIELPVVGTEPPKDLNVSIISCDPPVSRNTFVRSHQN</sequence>
<dbReference type="PANTHER" id="PTHR33936:SF25">
    <property type="entry name" value="C2H2-TYPE DOMAIN-CONTAINING PROTEIN"/>
    <property type="match status" value="1"/>
</dbReference>
<dbReference type="InterPro" id="IPR052797">
    <property type="entry name" value="RegFact_GeneExpr_CellDeath"/>
</dbReference>
<keyword evidence="1" id="KW-0863">Zinc-finger</keyword>
<evidence type="ECO:0000313" key="5">
    <source>
        <dbReference type="EnsemblMetazoa" id="XP_022664142"/>
    </source>
</evidence>
<dbReference type="Proteomes" id="UP000594260">
    <property type="component" value="Unplaced"/>
</dbReference>
<reference evidence="5" key="1">
    <citation type="submission" date="2021-01" db="UniProtKB">
        <authorList>
            <consortium name="EnsemblMetazoa"/>
        </authorList>
    </citation>
    <scope>IDENTIFICATION</scope>
</reference>
<feature type="domain" description="C2H2-type" evidence="4">
    <location>
        <begin position="69"/>
        <end position="97"/>
    </location>
</feature>
<evidence type="ECO:0000313" key="6">
    <source>
        <dbReference type="Proteomes" id="UP000594260"/>
    </source>
</evidence>
<dbReference type="RefSeq" id="XP_022664142.1">
    <property type="nucleotide sequence ID" value="XM_022808407.1"/>
</dbReference>
<dbReference type="EnsemblMetazoa" id="XM_022808407">
    <property type="protein sequence ID" value="XP_022664142"/>
    <property type="gene ID" value="LOC111251648"/>
</dbReference>
<dbReference type="InterPro" id="IPR013087">
    <property type="entry name" value="Znf_C2H2_type"/>
</dbReference>
<keyword evidence="2" id="KW-0175">Coiled coil</keyword>
<evidence type="ECO:0000256" key="1">
    <source>
        <dbReference type="PROSITE-ProRule" id="PRU00042"/>
    </source>
</evidence>
<keyword evidence="6" id="KW-1185">Reference proteome</keyword>
<dbReference type="Gene3D" id="3.30.160.60">
    <property type="entry name" value="Classic Zinc Finger"/>
    <property type="match status" value="1"/>
</dbReference>
<organism evidence="5 6">
    <name type="scientific">Varroa destructor</name>
    <name type="common">Honeybee mite</name>
    <dbReference type="NCBI Taxonomy" id="109461"/>
    <lineage>
        <taxon>Eukaryota</taxon>
        <taxon>Metazoa</taxon>
        <taxon>Ecdysozoa</taxon>
        <taxon>Arthropoda</taxon>
        <taxon>Chelicerata</taxon>
        <taxon>Arachnida</taxon>
        <taxon>Acari</taxon>
        <taxon>Parasitiformes</taxon>
        <taxon>Mesostigmata</taxon>
        <taxon>Gamasina</taxon>
        <taxon>Dermanyssoidea</taxon>
        <taxon>Varroidae</taxon>
        <taxon>Varroa</taxon>
    </lineage>
</organism>
<accession>A0A7M7KAT6</accession>
<dbReference type="GO" id="GO:0008270">
    <property type="term" value="F:zinc ion binding"/>
    <property type="evidence" value="ECO:0007669"/>
    <property type="project" value="UniProtKB-KW"/>
</dbReference>
<protein>
    <recommendedName>
        <fullName evidence="4">C2H2-type domain-containing protein</fullName>
    </recommendedName>
</protein>
<evidence type="ECO:0000256" key="3">
    <source>
        <dbReference type="SAM" id="MobiDB-lite"/>
    </source>
</evidence>
<feature type="region of interest" description="Disordered" evidence="3">
    <location>
        <begin position="1"/>
        <end position="21"/>
    </location>
</feature>
<dbReference type="PANTHER" id="PTHR33936">
    <property type="entry name" value="PROTEIN CBG17840"/>
    <property type="match status" value="1"/>
</dbReference>
<dbReference type="SMART" id="SM00355">
    <property type="entry name" value="ZnF_C2H2"/>
    <property type="match status" value="2"/>
</dbReference>
<dbReference type="SUPFAM" id="SSF57667">
    <property type="entry name" value="beta-beta-alpha zinc fingers"/>
    <property type="match status" value="1"/>
</dbReference>
<dbReference type="InterPro" id="IPR036236">
    <property type="entry name" value="Znf_C2H2_sf"/>
</dbReference>
<evidence type="ECO:0000256" key="2">
    <source>
        <dbReference type="SAM" id="Coils"/>
    </source>
</evidence>